<gene>
    <name evidence="2" type="ORF">Q2T77_23415</name>
</gene>
<dbReference type="EMBL" id="JAUKVY010000018">
    <property type="protein sequence ID" value="MDO1535247.1"/>
    <property type="molecule type" value="Genomic_DNA"/>
</dbReference>
<dbReference type="Pfam" id="PF01569">
    <property type="entry name" value="PAP2"/>
    <property type="match status" value="1"/>
</dbReference>
<evidence type="ECO:0000313" key="3">
    <source>
        <dbReference type="Proteomes" id="UP001169027"/>
    </source>
</evidence>
<evidence type="ECO:0000313" key="2">
    <source>
        <dbReference type="EMBL" id="MDO1535247.1"/>
    </source>
</evidence>
<dbReference type="InterPro" id="IPR000326">
    <property type="entry name" value="PAP2/HPO"/>
</dbReference>
<comment type="caution">
    <text evidence="2">The sequence shown here is derived from an EMBL/GenBank/DDBJ whole genome shotgun (WGS) entry which is preliminary data.</text>
</comment>
<dbReference type="Proteomes" id="UP001169027">
    <property type="component" value="Unassembled WGS sequence"/>
</dbReference>
<dbReference type="RefSeq" id="WP_301812943.1">
    <property type="nucleotide sequence ID" value="NZ_JAUJZH010000018.1"/>
</dbReference>
<organism evidence="2 3">
    <name type="scientific">Variovorax ginsengisoli</name>
    <dbReference type="NCBI Taxonomy" id="363844"/>
    <lineage>
        <taxon>Bacteria</taxon>
        <taxon>Pseudomonadati</taxon>
        <taxon>Pseudomonadota</taxon>
        <taxon>Betaproteobacteria</taxon>
        <taxon>Burkholderiales</taxon>
        <taxon>Comamonadaceae</taxon>
        <taxon>Variovorax</taxon>
    </lineage>
</organism>
<feature type="domain" description="Phosphatidic acid phosphatase type 2/haloperoxidase" evidence="1">
    <location>
        <begin position="86"/>
        <end position="196"/>
    </location>
</feature>
<evidence type="ECO:0000259" key="1">
    <source>
        <dbReference type="Pfam" id="PF01569"/>
    </source>
</evidence>
<dbReference type="InterPro" id="IPR036938">
    <property type="entry name" value="PAP2/HPO_sf"/>
</dbReference>
<proteinExistence type="predicted"/>
<protein>
    <submittedName>
        <fullName evidence="2">Phosphatase PAP2 family protein</fullName>
    </submittedName>
</protein>
<dbReference type="SUPFAM" id="SSF48317">
    <property type="entry name" value="Acid phosphatase/Vanadium-dependent haloperoxidase"/>
    <property type="match status" value="1"/>
</dbReference>
<reference evidence="2" key="1">
    <citation type="submission" date="2023-06" db="EMBL/GenBank/DDBJ databases">
        <authorList>
            <person name="Jiang Y."/>
            <person name="Liu Q."/>
        </authorList>
    </citation>
    <scope>NUCLEOTIDE SEQUENCE</scope>
    <source>
        <strain evidence="2">CGMCC 1.12090</strain>
    </source>
</reference>
<accession>A0ABT8SAN2</accession>
<sequence length="272" mass="29906">MELLKGLSFSQTANSMTLKSGEAKLVTLGRPDKSFFHEQLGLVQSWAELRDERANEILAQIDNQYAFIGAVTGLNMGRHKWTMEWLSMALQLIIPVEMAFKHAFGCYRPVDFSPQVQPIITTPGHGTYPMGHAAQAYALVVALENLTGFTDETKDVGLQLSRQAERISVNRVVAGVHFPVDAFAGAVLGRTLGEYFLRLSGLQTTCLERKFETESVADKAATLDFPGDGLHRDWSTFAKVAEVKSVKTSEFLSAIAKLAQAEWGDPNPKAQS</sequence>
<name>A0ABT8SAN2_9BURK</name>
<dbReference type="Gene3D" id="1.10.606.20">
    <property type="match status" value="1"/>
</dbReference>
<keyword evidence="3" id="KW-1185">Reference proteome</keyword>